<sequence>MPTRMTATAMTVQRMARSQISGLVLSSINPTKMLDVRRKPSFKALARNGCKQNPLVDPTSSRQPIFSTDEDIPKLEWLHQIFPEHICPVTGSSVKPSAFSSKPKLDQPPFYQVRRGWMQPKG</sequence>
<name>A0A835UFE4_VANPL</name>
<dbReference type="AlphaFoldDB" id="A0A835UFE4"/>
<dbReference type="EMBL" id="JADCNM010000012">
    <property type="protein sequence ID" value="KAG0459293.1"/>
    <property type="molecule type" value="Genomic_DNA"/>
</dbReference>
<proteinExistence type="predicted"/>
<evidence type="ECO:0000313" key="1">
    <source>
        <dbReference type="EMBL" id="KAG0459293.1"/>
    </source>
</evidence>
<comment type="caution">
    <text evidence="1">The sequence shown here is derived from an EMBL/GenBank/DDBJ whole genome shotgun (WGS) entry which is preliminary data.</text>
</comment>
<gene>
    <name evidence="1" type="ORF">HPP92_022421</name>
</gene>
<reference evidence="1 2" key="1">
    <citation type="journal article" date="2020" name="Nat. Food">
        <title>A phased Vanilla planifolia genome enables genetic improvement of flavour and production.</title>
        <authorList>
            <person name="Hasing T."/>
            <person name="Tang H."/>
            <person name="Brym M."/>
            <person name="Khazi F."/>
            <person name="Huang T."/>
            <person name="Chambers A.H."/>
        </authorList>
    </citation>
    <scope>NUCLEOTIDE SEQUENCE [LARGE SCALE GENOMIC DNA]</scope>
    <source>
        <tissue evidence="1">Leaf</tissue>
    </source>
</reference>
<protein>
    <submittedName>
        <fullName evidence="1">Uncharacterized protein</fullName>
    </submittedName>
</protein>
<dbReference type="Proteomes" id="UP000639772">
    <property type="component" value="Chromosome 12"/>
</dbReference>
<accession>A0A835UFE4</accession>
<evidence type="ECO:0000313" key="2">
    <source>
        <dbReference type="Proteomes" id="UP000639772"/>
    </source>
</evidence>
<organism evidence="1 2">
    <name type="scientific">Vanilla planifolia</name>
    <name type="common">Vanilla</name>
    <dbReference type="NCBI Taxonomy" id="51239"/>
    <lineage>
        <taxon>Eukaryota</taxon>
        <taxon>Viridiplantae</taxon>
        <taxon>Streptophyta</taxon>
        <taxon>Embryophyta</taxon>
        <taxon>Tracheophyta</taxon>
        <taxon>Spermatophyta</taxon>
        <taxon>Magnoliopsida</taxon>
        <taxon>Liliopsida</taxon>
        <taxon>Asparagales</taxon>
        <taxon>Orchidaceae</taxon>
        <taxon>Vanilloideae</taxon>
        <taxon>Vanilleae</taxon>
        <taxon>Vanilla</taxon>
    </lineage>
</organism>